<evidence type="ECO:0000256" key="2">
    <source>
        <dbReference type="ARBA" id="ARBA00022692"/>
    </source>
</evidence>
<gene>
    <name evidence="6" type="ORF">MELLADRAFT_84672</name>
</gene>
<dbReference type="eggNOG" id="KOG2687">
    <property type="taxonomic scope" value="Eukaryota"/>
</dbReference>
<keyword evidence="2" id="KW-0812">Transmembrane</keyword>
<dbReference type="PANTHER" id="PTHR12911">
    <property type="entry name" value="SAD1/UNC-84-LIKE PROTEIN-RELATED"/>
    <property type="match status" value="1"/>
</dbReference>
<proteinExistence type="predicted"/>
<evidence type="ECO:0000256" key="4">
    <source>
        <dbReference type="ARBA" id="ARBA00023136"/>
    </source>
</evidence>
<dbReference type="InParanoid" id="F4RGE9"/>
<evidence type="ECO:0000259" key="5">
    <source>
        <dbReference type="PROSITE" id="PS51469"/>
    </source>
</evidence>
<dbReference type="InterPro" id="IPR045119">
    <property type="entry name" value="SUN1-5"/>
</dbReference>
<protein>
    <recommendedName>
        <fullName evidence="5">SUN domain-containing protein</fullName>
    </recommendedName>
</protein>
<keyword evidence="3" id="KW-1133">Transmembrane helix</keyword>
<reference evidence="7" key="1">
    <citation type="journal article" date="2011" name="Proc. Natl. Acad. Sci. U.S.A.">
        <title>Obligate biotrophy features unraveled by the genomic analysis of rust fungi.</title>
        <authorList>
            <person name="Duplessis S."/>
            <person name="Cuomo C.A."/>
            <person name="Lin Y.-C."/>
            <person name="Aerts A."/>
            <person name="Tisserant E."/>
            <person name="Veneault-Fourrey C."/>
            <person name="Joly D.L."/>
            <person name="Hacquard S."/>
            <person name="Amselem J."/>
            <person name="Cantarel B.L."/>
            <person name="Chiu R."/>
            <person name="Coutinho P.M."/>
            <person name="Feau N."/>
            <person name="Field M."/>
            <person name="Frey P."/>
            <person name="Gelhaye E."/>
            <person name="Goldberg J."/>
            <person name="Grabherr M.G."/>
            <person name="Kodira C.D."/>
            <person name="Kohler A."/>
            <person name="Kuees U."/>
            <person name="Lindquist E.A."/>
            <person name="Lucas S.M."/>
            <person name="Mago R."/>
            <person name="Mauceli E."/>
            <person name="Morin E."/>
            <person name="Murat C."/>
            <person name="Pangilinan J.L."/>
            <person name="Park R."/>
            <person name="Pearson M."/>
            <person name="Quesneville H."/>
            <person name="Rouhier N."/>
            <person name="Sakthikumar S."/>
            <person name="Salamov A.A."/>
            <person name="Schmutz J."/>
            <person name="Selles B."/>
            <person name="Shapiro H."/>
            <person name="Tanguay P."/>
            <person name="Tuskan G.A."/>
            <person name="Henrissat B."/>
            <person name="Van de Peer Y."/>
            <person name="Rouze P."/>
            <person name="Ellis J.G."/>
            <person name="Dodds P.N."/>
            <person name="Schein J.E."/>
            <person name="Zhong S."/>
            <person name="Hamelin R.C."/>
            <person name="Grigoriev I.V."/>
            <person name="Szabo L.J."/>
            <person name="Martin F."/>
        </authorList>
    </citation>
    <scope>NUCLEOTIDE SEQUENCE [LARGE SCALE GENOMIC DNA]</scope>
    <source>
        <strain evidence="7">98AG31 / pathotype 3-4-7</strain>
    </source>
</reference>
<keyword evidence="7" id="KW-1185">Reference proteome</keyword>
<organism evidence="7">
    <name type="scientific">Melampsora larici-populina (strain 98AG31 / pathotype 3-4-7)</name>
    <name type="common">Poplar leaf rust fungus</name>
    <dbReference type="NCBI Taxonomy" id="747676"/>
    <lineage>
        <taxon>Eukaryota</taxon>
        <taxon>Fungi</taxon>
        <taxon>Dikarya</taxon>
        <taxon>Basidiomycota</taxon>
        <taxon>Pucciniomycotina</taxon>
        <taxon>Pucciniomycetes</taxon>
        <taxon>Pucciniales</taxon>
        <taxon>Melampsoraceae</taxon>
        <taxon>Melampsora</taxon>
    </lineage>
</organism>
<evidence type="ECO:0000313" key="6">
    <source>
        <dbReference type="EMBL" id="EGG08664.1"/>
    </source>
</evidence>
<accession>F4RGE9</accession>
<dbReference type="Gene3D" id="2.60.120.260">
    <property type="entry name" value="Galactose-binding domain-like"/>
    <property type="match status" value="1"/>
</dbReference>
<evidence type="ECO:0000313" key="7">
    <source>
        <dbReference type="Proteomes" id="UP000001072"/>
    </source>
</evidence>
<dbReference type="InterPro" id="IPR012919">
    <property type="entry name" value="SUN_dom"/>
</dbReference>
<comment type="subcellular location">
    <subcellularLocation>
        <location evidence="1">Membrane</location>
    </subcellularLocation>
</comment>
<dbReference type="RefSeq" id="XP_007408250.1">
    <property type="nucleotide sequence ID" value="XM_007408188.1"/>
</dbReference>
<evidence type="ECO:0000256" key="3">
    <source>
        <dbReference type="ARBA" id="ARBA00022989"/>
    </source>
</evidence>
<dbReference type="Pfam" id="PF07738">
    <property type="entry name" value="Sad1_UNC"/>
    <property type="match status" value="1"/>
</dbReference>
<keyword evidence="4" id="KW-0472">Membrane</keyword>
<dbReference type="GO" id="GO:0034993">
    <property type="term" value="C:meiotic nuclear membrane microtubule tethering complex"/>
    <property type="evidence" value="ECO:0007669"/>
    <property type="project" value="TreeGrafter"/>
</dbReference>
<sequence>MMPNLEVCQSSEGVPLSFGRSAGLRARKAITELSRHAPAMHIWLLIFLAMTTCGRIHLLDRRLKKAEGDLQYMRVHLNCQTCTGDSASVAELRIPNLDVRGAVAVATGHVRVYTEIDDIETSMNIVGKEIQTITQENELRTEDNNQLGRITEDCSSSGNLDMETSYMAREAFKQCIKDRDGQRDFAFLKTGGYVIQSLTSPSFVPSTTWRRRLSWWIALRGSNLQASLPEIALKGDGSAGNCWPLEGPVGQLGIGLSRTIDITSLSIEHIGAQLAQNDITAAPRDFELWGLDDNHNQSADGTLLFRGVYRISSPSSPLQTFEIPRTHPLVYSKVLFKITSNYGHSGFTCIYRVRIHGRPIVGKDI</sequence>
<dbReference type="GO" id="GO:0043495">
    <property type="term" value="F:protein-membrane adaptor activity"/>
    <property type="evidence" value="ECO:0007669"/>
    <property type="project" value="TreeGrafter"/>
</dbReference>
<dbReference type="AlphaFoldDB" id="F4RGE9"/>
<dbReference type="HOGENOM" id="CLU_061611_0_0_1"/>
<dbReference type="VEuPathDB" id="FungiDB:MELLADRAFT_84672"/>
<dbReference type="PROSITE" id="PS51469">
    <property type="entry name" value="SUN"/>
    <property type="match status" value="1"/>
</dbReference>
<evidence type="ECO:0000256" key="1">
    <source>
        <dbReference type="ARBA" id="ARBA00004370"/>
    </source>
</evidence>
<dbReference type="GeneID" id="18933568"/>
<dbReference type="PANTHER" id="PTHR12911:SF8">
    <property type="entry name" value="KLAROID PROTEIN-RELATED"/>
    <property type="match status" value="1"/>
</dbReference>
<dbReference type="Proteomes" id="UP000001072">
    <property type="component" value="Unassembled WGS sequence"/>
</dbReference>
<dbReference type="EMBL" id="GL883100">
    <property type="protein sequence ID" value="EGG08664.1"/>
    <property type="molecule type" value="Genomic_DNA"/>
</dbReference>
<feature type="domain" description="SUN" evidence="5">
    <location>
        <begin position="191"/>
        <end position="360"/>
    </location>
</feature>
<dbReference type="OrthoDB" id="2505323at2759"/>
<name>F4RGE9_MELLP</name>
<dbReference type="KEGG" id="mlr:MELLADRAFT_84672"/>